<name>A0A1S4DC91_TOBAC</name>
<reference evidence="1" key="1">
    <citation type="submission" date="2025-08" db="UniProtKB">
        <authorList>
            <consortium name="RefSeq"/>
        </authorList>
    </citation>
    <scope>IDENTIFICATION</scope>
</reference>
<dbReference type="AlphaFoldDB" id="A0A1S4DC91"/>
<dbReference type="OrthoDB" id="417877at2759"/>
<protein>
    <submittedName>
        <fullName evidence="1">Uncharacterized protein</fullName>
    </submittedName>
</protein>
<dbReference type="PANTHER" id="PTHR16128">
    <property type="entry name" value="FAD/NAD(P)-BINDING OXIDOREDUCTASE FAMILY PROTEIN"/>
    <property type="match status" value="1"/>
</dbReference>
<gene>
    <name evidence="1" type="primary">LOC107828290</name>
</gene>
<evidence type="ECO:0000313" key="1">
    <source>
        <dbReference type="RefSeq" id="XP_016511057.1"/>
    </source>
</evidence>
<proteinExistence type="predicted"/>
<dbReference type="KEGG" id="nta:107828290"/>
<sequence length="107" mass="11585">MSPGKCANRLLASSGLPLIARQMKRLELSPIWALLAAFEDPLPTALNAESLPFEGAFVKGVESVSWMANNTKKLLGRDSGPQCWTFFSTAAFGKQNKVPQVSSVTIF</sequence>
<dbReference type="PaxDb" id="4097-A0A1S4DC91"/>
<dbReference type="Gene3D" id="3.90.660.10">
    <property type="match status" value="1"/>
</dbReference>
<dbReference type="SMR" id="A0A1S4DC91"/>
<accession>A0A1S4DC91</accession>
<dbReference type="RefSeq" id="XP_016511057.1">
    <property type="nucleotide sequence ID" value="XM_016655571.1"/>
</dbReference>
<organism evidence="1">
    <name type="scientific">Nicotiana tabacum</name>
    <name type="common">Common tobacco</name>
    <dbReference type="NCBI Taxonomy" id="4097"/>
    <lineage>
        <taxon>Eukaryota</taxon>
        <taxon>Viridiplantae</taxon>
        <taxon>Streptophyta</taxon>
        <taxon>Embryophyta</taxon>
        <taxon>Tracheophyta</taxon>
        <taxon>Spermatophyta</taxon>
        <taxon>Magnoliopsida</taxon>
        <taxon>eudicotyledons</taxon>
        <taxon>Gunneridae</taxon>
        <taxon>Pentapetalae</taxon>
        <taxon>asterids</taxon>
        <taxon>lamiids</taxon>
        <taxon>Solanales</taxon>
        <taxon>Solanaceae</taxon>
        <taxon>Nicotianoideae</taxon>
        <taxon>Nicotianeae</taxon>
        <taxon>Nicotiana</taxon>
    </lineage>
</organism>
<dbReference type="PANTHER" id="PTHR16128:SF8">
    <property type="entry name" value="EXPRESSED PROTEIN"/>
    <property type="match status" value="1"/>
</dbReference>